<evidence type="ECO:0000259" key="4">
    <source>
        <dbReference type="PROSITE" id="PS50048"/>
    </source>
</evidence>
<feature type="domain" description="Zn(2)-C6 fungal-type" evidence="4">
    <location>
        <begin position="16"/>
        <end position="45"/>
    </location>
</feature>
<evidence type="ECO:0000313" key="5">
    <source>
        <dbReference type="EMBL" id="PMD47997.1"/>
    </source>
</evidence>
<dbReference type="GO" id="GO:0003677">
    <property type="term" value="F:DNA binding"/>
    <property type="evidence" value="ECO:0007669"/>
    <property type="project" value="InterPro"/>
</dbReference>
<evidence type="ECO:0000313" key="6">
    <source>
        <dbReference type="Proteomes" id="UP000235786"/>
    </source>
</evidence>
<dbReference type="EMBL" id="KZ613938">
    <property type="protein sequence ID" value="PMD47997.1"/>
    <property type="molecule type" value="Genomic_DNA"/>
</dbReference>
<accession>A0A2J6SB47</accession>
<dbReference type="InterPro" id="IPR050797">
    <property type="entry name" value="Carb_Metab_Trans_Reg"/>
</dbReference>
<keyword evidence="2" id="KW-0539">Nucleus</keyword>
<dbReference type="PROSITE" id="PS00463">
    <property type="entry name" value="ZN2_CY6_FUNGAL_1"/>
    <property type="match status" value="1"/>
</dbReference>
<feature type="region of interest" description="Disordered" evidence="3">
    <location>
        <begin position="50"/>
        <end position="110"/>
    </location>
</feature>
<dbReference type="InterPro" id="IPR001138">
    <property type="entry name" value="Zn2Cys6_DnaBD"/>
</dbReference>
<dbReference type="Proteomes" id="UP000235786">
    <property type="component" value="Unassembled WGS sequence"/>
</dbReference>
<evidence type="ECO:0000256" key="2">
    <source>
        <dbReference type="ARBA" id="ARBA00023242"/>
    </source>
</evidence>
<dbReference type="GO" id="GO:0000981">
    <property type="term" value="F:DNA-binding transcription factor activity, RNA polymerase II-specific"/>
    <property type="evidence" value="ECO:0007669"/>
    <property type="project" value="InterPro"/>
</dbReference>
<organism evidence="5 6">
    <name type="scientific">Hyaloscypha variabilis (strain UAMH 11265 / GT02V1 / F)</name>
    <name type="common">Meliniomyces variabilis</name>
    <dbReference type="NCBI Taxonomy" id="1149755"/>
    <lineage>
        <taxon>Eukaryota</taxon>
        <taxon>Fungi</taxon>
        <taxon>Dikarya</taxon>
        <taxon>Ascomycota</taxon>
        <taxon>Pezizomycotina</taxon>
        <taxon>Leotiomycetes</taxon>
        <taxon>Helotiales</taxon>
        <taxon>Hyaloscyphaceae</taxon>
        <taxon>Hyaloscypha</taxon>
        <taxon>Hyaloscypha variabilis</taxon>
    </lineage>
</organism>
<dbReference type="PROSITE" id="PS50048">
    <property type="entry name" value="ZN2_CY6_FUNGAL_2"/>
    <property type="match status" value="1"/>
</dbReference>
<evidence type="ECO:0000256" key="3">
    <source>
        <dbReference type="SAM" id="MobiDB-lite"/>
    </source>
</evidence>
<dbReference type="AlphaFoldDB" id="A0A2J6SB47"/>
<protein>
    <recommendedName>
        <fullName evidence="4">Zn(2)-C6 fungal-type domain-containing protein</fullName>
    </recommendedName>
</protein>
<dbReference type="OrthoDB" id="2740448at2759"/>
<dbReference type="Pfam" id="PF04082">
    <property type="entry name" value="Fungal_trans"/>
    <property type="match status" value="1"/>
</dbReference>
<dbReference type="GO" id="GO:0006351">
    <property type="term" value="P:DNA-templated transcription"/>
    <property type="evidence" value="ECO:0007669"/>
    <property type="project" value="InterPro"/>
</dbReference>
<dbReference type="PANTHER" id="PTHR31668">
    <property type="entry name" value="GLUCOSE TRANSPORT TRANSCRIPTION REGULATOR RGT1-RELATED-RELATED"/>
    <property type="match status" value="1"/>
</dbReference>
<dbReference type="Pfam" id="PF00172">
    <property type="entry name" value="Zn_clus"/>
    <property type="match status" value="1"/>
</dbReference>
<dbReference type="PANTHER" id="PTHR31668:SF28">
    <property type="entry name" value="ZN(II)2CYS6 TRANSCRIPTION FACTOR (EUROFUNG)"/>
    <property type="match status" value="1"/>
</dbReference>
<name>A0A2J6SB47_HYAVF</name>
<feature type="compositionally biased region" description="Basic and acidic residues" evidence="3">
    <location>
        <begin position="67"/>
        <end position="81"/>
    </location>
</feature>
<dbReference type="CDD" id="cd12148">
    <property type="entry name" value="fungal_TF_MHR"/>
    <property type="match status" value="1"/>
</dbReference>
<evidence type="ECO:0000256" key="1">
    <source>
        <dbReference type="ARBA" id="ARBA00022723"/>
    </source>
</evidence>
<dbReference type="CDD" id="cd00067">
    <property type="entry name" value="GAL4"/>
    <property type="match status" value="1"/>
</dbReference>
<gene>
    <name evidence="5" type="ORF">L207DRAFT_415564</name>
</gene>
<reference evidence="5 6" key="1">
    <citation type="submission" date="2016-04" db="EMBL/GenBank/DDBJ databases">
        <title>A degradative enzymes factory behind the ericoid mycorrhizal symbiosis.</title>
        <authorList>
            <consortium name="DOE Joint Genome Institute"/>
            <person name="Martino E."/>
            <person name="Morin E."/>
            <person name="Grelet G."/>
            <person name="Kuo A."/>
            <person name="Kohler A."/>
            <person name="Daghino S."/>
            <person name="Barry K."/>
            <person name="Choi C."/>
            <person name="Cichocki N."/>
            <person name="Clum A."/>
            <person name="Copeland A."/>
            <person name="Hainaut M."/>
            <person name="Haridas S."/>
            <person name="Labutti K."/>
            <person name="Lindquist E."/>
            <person name="Lipzen A."/>
            <person name="Khouja H.-R."/>
            <person name="Murat C."/>
            <person name="Ohm R."/>
            <person name="Olson A."/>
            <person name="Spatafora J."/>
            <person name="Veneault-Fourrey C."/>
            <person name="Henrissat B."/>
            <person name="Grigoriev I."/>
            <person name="Martin F."/>
            <person name="Perotto S."/>
        </authorList>
    </citation>
    <scope>NUCLEOTIDE SEQUENCE [LARGE SCALE GENOMIC DNA]</scope>
    <source>
        <strain evidence="5 6">F</strain>
    </source>
</reference>
<sequence length="608" mass="67759">MPAPRPGQGRKVIRQACDGCRVRKIKCSELPPCDGCTASGIQCTFKKVPKTRGPRTLRPKTVQQITERQRQDAEKDWDRSTHCGSSPDAYRTPSPQTTGTTVPKDPGRTSTQSLELRLSIFRLRLYPVWPVVDASYITAALQNNEGDTLEYALANAVGAATVAQLKLDSLTDTVSASAMEAECCRVKDLGSHRRVASLDTLRIAFFLHVYHENLEPGGVASLSYLREAITLAQIMGLHRESMYAALAPPHQEIRRRILWLLFVTERGVAMLHNLPVVLRCNTHFPSGDGEEDNRVLPAFLKLVNLFWIFDQSGAFDVLQNIDDVAGGLNFPNRSQSSLEVLQKRLQDVPIDWEASNDVQRADICVTRQWMRAVLWRISRLQNSDSEHVTSLSHPIQIAQEFLAVISKLPTAAIESHGPSIEFKVFEIASAVTDALTTNLWAWTFPNNARNILDQLHRILTSSRGGNKPLSTMLRIKIAQIQDKEPLLLEPSARIEELFDRNSTTAPSNIDTEGDAPPCSSFAITRNIDDSILDLGRDLSTESGMDFSQRQRPGPNVVYSELTRTLTNTLDLYEQLQNFDGSFTDLQVLETPNAYIPSAETSETLLGDR</sequence>
<proteinExistence type="predicted"/>
<keyword evidence="1" id="KW-0479">Metal-binding</keyword>
<dbReference type="InterPro" id="IPR007219">
    <property type="entry name" value="XnlR_reg_dom"/>
</dbReference>
<dbReference type="InterPro" id="IPR036864">
    <property type="entry name" value="Zn2-C6_fun-type_DNA-bd_sf"/>
</dbReference>
<keyword evidence="6" id="KW-1185">Reference proteome</keyword>
<dbReference type="SMART" id="SM00906">
    <property type="entry name" value="Fungal_trans"/>
    <property type="match status" value="1"/>
</dbReference>
<dbReference type="GO" id="GO:0008270">
    <property type="term" value="F:zinc ion binding"/>
    <property type="evidence" value="ECO:0007669"/>
    <property type="project" value="InterPro"/>
</dbReference>
<dbReference type="SMART" id="SM00066">
    <property type="entry name" value="GAL4"/>
    <property type="match status" value="1"/>
</dbReference>
<dbReference type="Gene3D" id="4.10.240.10">
    <property type="entry name" value="Zn(2)-C6 fungal-type DNA-binding domain"/>
    <property type="match status" value="1"/>
</dbReference>
<dbReference type="SUPFAM" id="SSF57701">
    <property type="entry name" value="Zn2/Cys6 DNA-binding domain"/>
    <property type="match status" value="1"/>
</dbReference>